<feature type="region of interest" description="Disordered" evidence="7">
    <location>
        <begin position="280"/>
        <end position="343"/>
    </location>
</feature>
<protein>
    <recommendedName>
        <fullName evidence="3">2'-phosphotransferase</fullName>
        <ecNumber evidence="3">2.7.1.160</ecNumber>
    </recommendedName>
</protein>
<dbReference type="InterPro" id="IPR002745">
    <property type="entry name" value="Ptrans_KptA/Tpt1"/>
</dbReference>
<keyword evidence="5" id="KW-0520">NAD</keyword>
<keyword evidence="9" id="KW-1185">Reference proteome</keyword>
<dbReference type="Gene3D" id="3.20.170.30">
    <property type="match status" value="1"/>
</dbReference>
<accession>A0A8H5FJ91</accession>
<feature type="compositionally biased region" description="Basic residues" evidence="7">
    <location>
        <begin position="307"/>
        <end position="318"/>
    </location>
</feature>
<evidence type="ECO:0000256" key="6">
    <source>
        <dbReference type="ARBA" id="ARBA00047949"/>
    </source>
</evidence>
<dbReference type="GO" id="GO:0006388">
    <property type="term" value="P:tRNA splicing, via endonucleolytic cleavage and ligation"/>
    <property type="evidence" value="ECO:0007669"/>
    <property type="project" value="TreeGrafter"/>
</dbReference>
<dbReference type="Proteomes" id="UP000541558">
    <property type="component" value="Unassembled WGS sequence"/>
</dbReference>
<dbReference type="EC" id="2.7.1.160" evidence="3"/>
<dbReference type="Pfam" id="PF01885">
    <property type="entry name" value="PTS_2-RNA"/>
    <property type="match status" value="1"/>
</dbReference>
<evidence type="ECO:0000313" key="9">
    <source>
        <dbReference type="Proteomes" id="UP000541558"/>
    </source>
</evidence>
<proteinExistence type="inferred from homology"/>
<comment type="caution">
    <text evidence="8">The sequence shown here is derived from an EMBL/GenBank/DDBJ whole genome shotgun (WGS) entry which is preliminary data.</text>
</comment>
<dbReference type="GO" id="GO:0000215">
    <property type="term" value="F:tRNA 2'-phosphotransferase activity"/>
    <property type="evidence" value="ECO:0007669"/>
    <property type="project" value="UniProtKB-EC"/>
</dbReference>
<comment type="similarity">
    <text evidence="2">Belongs to the KptA/TPT1 family.</text>
</comment>
<keyword evidence="4" id="KW-0808">Transferase</keyword>
<evidence type="ECO:0000256" key="1">
    <source>
        <dbReference type="ARBA" id="ARBA00003343"/>
    </source>
</evidence>
<dbReference type="AlphaFoldDB" id="A0A8H5FJ91"/>
<dbReference type="OrthoDB" id="419694at2759"/>
<dbReference type="EMBL" id="JAACJK010000012">
    <property type="protein sequence ID" value="KAF5338637.1"/>
    <property type="molecule type" value="Genomic_DNA"/>
</dbReference>
<organism evidence="8 9">
    <name type="scientific">Ephemerocybe angulata</name>
    <dbReference type="NCBI Taxonomy" id="980116"/>
    <lineage>
        <taxon>Eukaryota</taxon>
        <taxon>Fungi</taxon>
        <taxon>Dikarya</taxon>
        <taxon>Basidiomycota</taxon>
        <taxon>Agaricomycotina</taxon>
        <taxon>Agaricomycetes</taxon>
        <taxon>Agaricomycetidae</taxon>
        <taxon>Agaricales</taxon>
        <taxon>Agaricineae</taxon>
        <taxon>Psathyrellaceae</taxon>
        <taxon>Ephemerocybe</taxon>
    </lineage>
</organism>
<dbReference type="PANTHER" id="PTHR12684:SF2">
    <property type="entry name" value="TRNA 2'-PHOSPHOTRANSFERASE 1"/>
    <property type="match status" value="1"/>
</dbReference>
<evidence type="ECO:0000256" key="3">
    <source>
        <dbReference type="ARBA" id="ARBA00012007"/>
    </source>
</evidence>
<gene>
    <name evidence="8" type="ORF">D9611_012751</name>
</gene>
<feature type="region of interest" description="Disordered" evidence="7">
    <location>
        <begin position="14"/>
        <end position="70"/>
    </location>
</feature>
<dbReference type="InterPro" id="IPR042081">
    <property type="entry name" value="RNA_2'-PTrans_C"/>
</dbReference>
<feature type="compositionally biased region" description="Basic and acidic residues" evidence="7">
    <location>
        <begin position="60"/>
        <end position="70"/>
    </location>
</feature>
<evidence type="ECO:0000256" key="2">
    <source>
        <dbReference type="ARBA" id="ARBA00009836"/>
    </source>
</evidence>
<dbReference type="SUPFAM" id="SSF56399">
    <property type="entry name" value="ADP-ribosylation"/>
    <property type="match status" value="1"/>
</dbReference>
<evidence type="ECO:0000256" key="5">
    <source>
        <dbReference type="ARBA" id="ARBA00023027"/>
    </source>
</evidence>
<dbReference type="Gene3D" id="1.10.10.970">
    <property type="entry name" value="RNA 2'-phosphotransferase, Tpt1/KptA family, N-terminal domain"/>
    <property type="match status" value="1"/>
</dbReference>
<sequence length="343" mass="37107">MHHVFNPLNRVLLDTTMSDNGQPSEVQDLGQRKDQGSKKASGGGKGGKKPQQQNASTKLRGMDKDSPEVRTSKTISWLLRHAAASQGLAIRQDGYVNVDELLVHPRLSQSALDLDGLRKIVAGDAKKRYDLVFEAVGGASSEEASQPELNGSWWIKANQGHSMKTVQLELKRIRSLDDVPSGVALHGTTVKAWEVIEKEGLSRMKRNHIHLAQGISLTNAISGLRSSAQILIFIDIPKALAAGVKFFLSDNGVVLTGGDDSGYLKPDFFLRVEDIKRSPIPGWEGSGPIESKAVATDPAEAATSSSKKPRSRPSRQKKTGGTEAVEESLKDLSVTDKTEAETQ</sequence>
<name>A0A8H5FJ91_9AGAR</name>
<evidence type="ECO:0000256" key="4">
    <source>
        <dbReference type="ARBA" id="ARBA00022679"/>
    </source>
</evidence>
<evidence type="ECO:0000256" key="7">
    <source>
        <dbReference type="SAM" id="MobiDB-lite"/>
    </source>
</evidence>
<comment type="function">
    <text evidence="1">Catalyzes the last step of tRNA splicing, the transfer of the splice junction 2'-phosphate from ligated tRNA to NAD to produce ADP-ribose 1''-2'' cyclic phosphate.</text>
</comment>
<evidence type="ECO:0000313" key="8">
    <source>
        <dbReference type="EMBL" id="KAF5338637.1"/>
    </source>
</evidence>
<reference evidence="8 9" key="1">
    <citation type="journal article" date="2020" name="ISME J.">
        <title>Uncovering the hidden diversity of litter-decomposition mechanisms in mushroom-forming fungi.</title>
        <authorList>
            <person name="Floudas D."/>
            <person name="Bentzer J."/>
            <person name="Ahren D."/>
            <person name="Johansson T."/>
            <person name="Persson P."/>
            <person name="Tunlid A."/>
        </authorList>
    </citation>
    <scope>NUCLEOTIDE SEQUENCE [LARGE SCALE GENOMIC DNA]</scope>
    <source>
        <strain evidence="8 9">CBS 175.51</strain>
    </source>
</reference>
<dbReference type="InterPro" id="IPR042080">
    <property type="entry name" value="RNA_2'-PTrans_N"/>
</dbReference>
<feature type="compositionally biased region" description="Basic and acidic residues" evidence="7">
    <location>
        <begin position="327"/>
        <end position="343"/>
    </location>
</feature>
<comment type="catalytic activity">
    <reaction evidence="6">
        <text>2'-phospho-[ligated tRNA] + NAD(+) = mature tRNA + ADP-alpha-D-ribose 1'',2''-cyclic phosphate + nicotinamide</text>
        <dbReference type="Rhea" id="RHEA:23324"/>
        <dbReference type="Rhea" id="RHEA-COMP:11106"/>
        <dbReference type="Rhea" id="RHEA-COMP:11107"/>
        <dbReference type="ChEBI" id="CHEBI:17154"/>
        <dbReference type="ChEBI" id="CHEBI:57540"/>
        <dbReference type="ChEBI" id="CHEBI:76596"/>
        <dbReference type="ChEBI" id="CHEBI:82883"/>
        <dbReference type="ChEBI" id="CHEBI:85027"/>
        <dbReference type="EC" id="2.7.1.160"/>
    </reaction>
</comment>
<dbReference type="PANTHER" id="PTHR12684">
    <property type="entry name" value="PUTATIVE PHOSPHOTRANSFERASE"/>
    <property type="match status" value="1"/>
</dbReference>
<feature type="compositionally biased region" description="Polar residues" evidence="7">
    <location>
        <begin position="15"/>
        <end position="25"/>
    </location>
</feature>